<dbReference type="GO" id="GO:0009244">
    <property type="term" value="P:lipopolysaccharide core region biosynthetic process"/>
    <property type="evidence" value="ECO:0007669"/>
    <property type="project" value="TreeGrafter"/>
</dbReference>
<proteinExistence type="predicted"/>
<dbReference type="Proteomes" id="UP000295479">
    <property type="component" value="Unassembled WGS sequence"/>
</dbReference>
<dbReference type="AlphaFoldDB" id="A0A4R5CNL3"/>
<reference evidence="3 4" key="1">
    <citation type="submission" date="2019-03" db="EMBL/GenBank/DDBJ databases">
        <title>Flavobacterium AR-3-4 sp. nov. isolated from arctic soil.</title>
        <authorList>
            <person name="Chaudhary D.K."/>
        </authorList>
    </citation>
    <scope>NUCLEOTIDE SEQUENCE [LARGE SCALE GENOMIC DNA]</scope>
    <source>
        <strain evidence="3 4">AR-3-4</strain>
    </source>
</reference>
<dbReference type="InterPro" id="IPR051199">
    <property type="entry name" value="LPS_LOS_Heptosyltrfase"/>
</dbReference>
<dbReference type="PANTHER" id="PTHR30160">
    <property type="entry name" value="TETRAACYLDISACCHARIDE 4'-KINASE-RELATED"/>
    <property type="match status" value="1"/>
</dbReference>
<evidence type="ECO:0000313" key="4">
    <source>
        <dbReference type="Proteomes" id="UP000295479"/>
    </source>
</evidence>
<dbReference type="SUPFAM" id="SSF53756">
    <property type="entry name" value="UDP-Glycosyltransferase/glycogen phosphorylase"/>
    <property type="match status" value="1"/>
</dbReference>
<dbReference type="RefSeq" id="WP_132000313.1">
    <property type="nucleotide sequence ID" value="NZ_SMFK01000001.1"/>
</dbReference>
<dbReference type="Pfam" id="PF01075">
    <property type="entry name" value="Glyco_transf_9"/>
    <property type="match status" value="1"/>
</dbReference>
<keyword evidence="4" id="KW-1185">Reference proteome</keyword>
<dbReference type="OrthoDB" id="9797795at2"/>
<dbReference type="CDD" id="cd03789">
    <property type="entry name" value="GT9_LPS_heptosyltransferase"/>
    <property type="match status" value="1"/>
</dbReference>
<evidence type="ECO:0000256" key="1">
    <source>
        <dbReference type="ARBA" id="ARBA00022676"/>
    </source>
</evidence>
<evidence type="ECO:0000256" key="2">
    <source>
        <dbReference type="ARBA" id="ARBA00022679"/>
    </source>
</evidence>
<keyword evidence="2 3" id="KW-0808">Transferase</keyword>
<dbReference type="GO" id="GO:0008713">
    <property type="term" value="F:ADP-heptose-lipopolysaccharide heptosyltransferase activity"/>
    <property type="evidence" value="ECO:0007669"/>
    <property type="project" value="TreeGrafter"/>
</dbReference>
<organism evidence="3 4">
    <name type="scientific">Flavobacterium cellulosilyticum</name>
    <dbReference type="NCBI Taxonomy" id="2541731"/>
    <lineage>
        <taxon>Bacteria</taxon>
        <taxon>Pseudomonadati</taxon>
        <taxon>Bacteroidota</taxon>
        <taxon>Flavobacteriia</taxon>
        <taxon>Flavobacteriales</taxon>
        <taxon>Flavobacteriaceae</taxon>
        <taxon>Flavobacterium</taxon>
    </lineage>
</organism>
<dbReference type="InterPro" id="IPR002201">
    <property type="entry name" value="Glyco_trans_9"/>
</dbReference>
<dbReference type="PANTHER" id="PTHR30160:SF7">
    <property type="entry name" value="ADP-HEPTOSE--LPS HEPTOSYLTRANSFERASE 2"/>
    <property type="match status" value="1"/>
</dbReference>
<accession>A0A4R5CNL3</accession>
<dbReference type="EMBL" id="SMFK01000001">
    <property type="protein sequence ID" value="TDD99174.1"/>
    <property type="molecule type" value="Genomic_DNA"/>
</dbReference>
<dbReference type="GO" id="GO:0005829">
    <property type="term" value="C:cytosol"/>
    <property type="evidence" value="ECO:0007669"/>
    <property type="project" value="TreeGrafter"/>
</dbReference>
<keyword evidence="1" id="KW-0328">Glycosyltransferase</keyword>
<dbReference type="Gene3D" id="3.40.50.2000">
    <property type="entry name" value="Glycogen Phosphorylase B"/>
    <property type="match status" value="2"/>
</dbReference>
<protein>
    <submittedName>
        <fullName evidence="3">Lipopolysaccharide heptosyltransferase family protein</fullName>
    </submittedName>
</protein>
<sequence length="350" mass="39415">MKLLSKINPFRRVLTAAVFGNIGKNNIGPANGIMDPSQIKRVLISRPNHRLGNLLLITPLVQEVSQTFPNCTIDIFVKGNMAPIVFENYTNIGQIIKLPKKHFDELSAYLKGWVSLRKQKYDLAINVEQNSSSGRLSIKLANSKYKFFGGMNEEDQSKYDNYGHIAKQPVYNLRNYLAQFGIQSKDKIVPSLLIKLSQTELKAAKEKLDLLVPATKKTIGIFTFATGAKCYSVDWWAVFYERLLKQFPDYNILEILPVENVSQLGFKAPSFYSKDIREITAFFANTAIFIGADSGMMHLASAAQIPTLGLFSVTVVDKYKPYNPGSCAIQTNQTDLEDWMKTIHEVLKNN</sequence>
<gene>
    <name evidence="3" type="ORF">E0F76_00150</name>
</gene>
<evidence type="ECO:0000313" key="3">
    <source>
        <dbReference type="EMBL" id="TDD99174.1"/>
    </source>
</evidence>
<comment type="caution">
    <text evidence="3">The sequence shown here is derived from an EMBL/GenBank/DDBJ whole genome shotgun (WGS) entry which is preliminary data.</text>
</comment>
<name>A0A4R5CNL3_9FLAO</name>